<keyword evidence="4" id="KW-1185">Reference proteome</keyword>
<sequence length="678" mass="75851">MLTDTLQPLAQLRSRCCEPLSEALLAVSSDAGPVDSWIENLECLYLGDDSDDRRRDGDFRVPSKRRRGPSGPLASVPPSPGILKRRNLDPLTGTDASRNYVAVSYTWEPSTDESPAIGRYLIETRDRQPRVRNSEVRDNVWDRVLRFAKYVGCPNIWVDRECIDQENDAEKQAAMQNMHLVYSLSRNPVALLTCTITTEQQLVLLADLLNGNVQEQKRAATLDLLQHITSSSWWNRAWTFQEDYRASSRIKLLIPHTPDLQVCKRKLRSSKGASLFGALPGEVILKSADFKRHATRFCIAYQKNGGPQSTCKSILETSGRYTELLKERAVSPRTPSITRSMSPTIFTDVCKRGITTESDRLAIIANCCGYETRLSNDALARRDSLSLLLLALFLINGEIMENDPARNFGSLADSVLTYITKQSLQSFRPVVHQELTFIKHCRFIQPKLTAGGISTKGHLWTLGRTIRRDAITDPDLTAAQVLQILSIDLQDGLFGKDLDTLAEQIDEWAGSSQATNASFSSQHPSSQWRDWMANQVAQCLRDGKSLRLGTLVDAIELQNGRRSTKRQPSAIFTAEEDSRSLLDPDTRPAEHVFTSFRWARNESDTLDKHVSLRVRLAPGEDASPSPKKSSVPIHDTVDEALSVVPPRLYIDRWVNGLCFFAGLATQEVVFPLPSALTE</sequence>
<dbReference type="InterPro" id="IPR010730">
    <property type="entry name" value="HET"/>
</dbReference>
<evidence type="ECO:0000256" key="1">
    <source>
        <dbReference type="SAM" id="MobiDB-lite"/>
    </source>
</evidence>
<reference evidence="3" key="1">
    <citation type="journal article" date="2021" name="Nat. Commun.">
        <title>Genetic determinants of endophytism in the Arabidopsis root mycobiome.</title>
        <authorList>
            <person name="Mesny F."/>
            <person name="Miyauchi S."/>
            <person name="Thiergart T."/>
            <person name="Pickel B."/>
            <person name="Atanasova L."/>
            <person name="Karlsson M."/>
            <person name="Huettel B."/>
            <person name="Barry K.W."/>
            <person name="Haridas S."/>
            <person name="Chen C."/>
            <person name="Bauer D."/>
            <person name="Andreopoulos W."/>
            <person name="Pangilinan J."/>
            <person name="LaButti K."/>
            <person name="Riley R."/>
            <person name="Lipzen A."/>
            <person name="Clum A."/>
            <person name="Drula E."/>
            <person name="Henrissat B."/>
            <person name="Kohler A."/>
            <person name="Grigoriev I.V."/>
            <person name="Martin F.M."/>
            <person name="Hacquard S."/>
        </authorList>
    </citation>
    <scope>NUCLEOTIDE SEQUENCE</scope>
    <source>
        <strain evidence="3">MPI-CAGE-CH-0230</strain>
    </source>
</reference>
<feature type="domain" description="Heterokaryon incompatibility" evidence="2">
    <location>
        <begin position="100"/>
        <end position="242"/>
    </location>
</feature>
<dbReference type="PANTHER" id="PTHR24148:SF64">
    <property type="entry name" value="HETEROKARYON INCOMPATIBILITY DOMAIN-CONTAINING PROTEIN"/>
    <property type="match status" value="1"/>
</dbReference>
<accession>A0A9P8Y8U4</accession>
<dbReference type="RefSeq" id="XP_046015197.1">
    <property type="nucleotide sequence ID" value="XM_046153187.1"/>
</dbReference>
<evidence type="ECO:0000313" key="4">
    <source>
        <dbReference type="Proteomes" id="UP000756346"/>
    </source>
</evidence>
<dbReference type="OrthoDB" id="270167at2759"/>
<dbReference type="AlphaFoldDB" id="A0A9P8Y8U4"/>
<organism evidence="3 4">
    <name type="scientific">Microdochium trichocladiopsis</name>
    <dbReference type="NCBI Taxonomy" id="1682393"/>
    <lineage>
        <taxon>Eukaryota</taxon>
        <taxon>Fungi</taxon>
        <taxon>Dikarya</taxon>
        <taxon>Ascomycota</taxon>
        <taxon>Pezizomycotina</taxon>
        <taxon>Sordariomycetes</taxon>
        <taxon>Xylariomycetidae</taxon>
        <taxon>Xylariales</taxon>
        <taxon>Microdochiaceae</taxon>
        <taxon>Microdochium</taxon>
    </lineage>
</organism>
<protein>
    <submittedName>
        <fullName evidence="3">Heterokaryon incompatibility protein-domain-containing protein</fullName>
    </submittedName>
</protein>
<dbReference type="Pfam" id="PF06985">
    <property type="entry name" value="HET"/>
    <property type="match status" value="1"/>
</dbReference>
<dbReference type="Proteomes" id="UP000756346">
    <property type="component" value="Unassembled WGS sequence"/>
</dbReference>
<dbReference type="InterPro" id="IPR052895">
    <property type="entry name" value="HetReg/Transcr_Mod"/>
</dbReference>
<name>A0A9P8Y8U4_9PEZI</name>
<gene>
    <name evidence="3" type="ORF">B0I36DRAFT_317637</name>
</gene>
<proteinExistence type="predicted"/>
<dbReference type="EMBL" id="JAGTJQ010000003">
    <property type="protein sequence ID" value="KAH7035104.1"/>
    <property type="molecule type" value="Genomic_DNA"/>
</dbReference>
<evidence type="ECO:0000259" key="2">
    <source>
        <dbReference type="Pfam" id="PF06985"/>
    </source>
</evidence>
<dbReference type="GeneID" id="70182733"/>
<comment type="caution">
    <text evidence="3">The sequence shown here is derived from an EMBL/GenBank/DDBJ whole genome shotgun (WGS) entry which is preliminary data.</text>
</comment>
<feature type="region of interest" description="Disordered" evidence="1">
    <location>
        <begin position="54"/>
        <end position="90"/>
    </location>
</feature>
<dbReference type="PANTHER" id="PTHR24148">
    <property type="entry name" value="ANKYRIN REPEAT DOMAIN-CONTAINING PROTEIN 39 HOMOLOG-RELATED"/>
    <property type="match status" value="1"/>
</dbReference>
<evidence type="ECO:0000313" key="3">
    <source>
        <dbReference type="EMBL" id="KAH7035104.1"/>
    </source>
</evidence>